<accession>A0A367YP77</accession>
<sequence length="72" mass="8220">MPINNQPITRAKPAAYTPWLGVGAILLAGGAYMLYNRTPRHEAGCNCRECFRRSSYKNWGPRQRPENDIIKE</sequence>
<evidence type="ECO:0000313" key="3">
    <source>
        <dbReference type="Proteomes" id="UP000253472"/>
    </source>
</evidence>
<dbReference type="Proteomes" id="UP000253472">
    <property type="component" value="Unassembled WGS sequence"/>
</dbReference>
<keyword evidence="3" id="KW-1185">Reference proteome</keyword>
<dbReference type="AlphaFoldDB" id="A0A367YP77"/>
<keyword evidence="1" id="KW-0812">Transmembrane</keyword>
<evidence type="ECO:0000256" key="1">
    <source>
        <dbReference type="SAM" id="Phobius"/>
    </source>
</evidence>
<organism evidence="2 3">
    <name type="scientific">Candida viswanathii</name>
    <dbReference type="NCBI Taxonomy" id="5486"/>
    <lineage>
        <taxon>Eukaryota</taxon>
        <taxon>Fungi</taxon>
        <taxon>Dikarya</taxon>
        <taxon>Ascomycota</taxon>
        <taxon>Saccharomycotina</taxon>
        <taxon>Pichiomycetes</taxon>
        <taxon>Debaryomycetaceae</taxon>
        <taxon>Candida/Lodderomyces clade</taxon>
        <taxon>Candida</taxon>
    </lineage>
</organism>
<keyword evidence="1" id="KW-0472">Membrane</keyword>
<comment type="caution">
    <text evidence="2">The sequence shown here is derived from an EMBL/GenBank/DDBJ whole genome shotgun (WGS) entry which is preliminary data.</text>
</comment>
<keyword evidence="1" id="KW-1133">Transmembrane helix</keyword>
<protein>
    <submittedName>
        <fullName evidence="2">Uncharacterized protein</fullName>
    </submittedName>
</protein>
<dbReference type="EMBL" id="QLNQ01000001">
    <property type="protein sequence ID" value="RCK67628.1"/>
    <property type="molecule type" value="Genomic_DNA"/>
</dbReference>
<evidence type="ECO:0000313" key="2">
    <source>
        <dbReference type="EMBL" id="RCK67628.1"/>
    </source>
</evidence>
<name>A0A367YP77_9ASCO</name>
<proteinExistence type="predicted"/>
<gene>
    <name evidence="2" type="ORF">Cantr_03433</name>
</gene>
<reference evidence="2 3" key="1">
    <citation type="submission" date="2018-06" db="EMBL/GenBank/DDBJ databases">
        <title>Whole genome sequencing of Candida tropicalis (genome annotated by CSBL at Korea University).</title>
        <authorList>
            <person name="Ahn J."/>
        </authorList>
    </citation>
    <scope>NUCLEOTIDE SEQUENCE [LARGE SCALE GENOMIC DNA]</scope>
    <source>
        <strain evidence="2 3">ATCC 20962</strain>
    </source>
</reference>
<feature type="transmembrane region" description="Helical" evidence="1">
    <location>
        <begin position="16"/>
        <end position="35"/>
    </location>
</feature>